<organism evidence="1 2">
    <name type="scientific">Polarella glacialis</name>
    <name type="common">Dinoflagellate</name>
    <dbReference type="NCBI Taxonomy" id="89957"/>
    <lineage>
        <taxon>Eukaryota</taxon>
        <taxon>Sar</taxon>
        <taxon>Alveolata</taxon>
        <taxon>Dinophyceae</taxon>
        <taxon>Suessiales</taxon>
        <taxon>Suessiaceae</taxon>
        <taxon>Polarella</taxon>
    </lineage>
</organism>
<reference evidence="1" key="1">
    <citation type="submission" date="2021-02" db="EMBL/GenBank/DDBJ databases">
        <authorList>
            <person name="Dougan E. K."/>
            <person name="Rhodes N."/>
            <person name="Thang M."/>
            <person name="Chan C."/>
        </authorList>
    </citation>
    <scope>NUCLEOTIDE SEQUENCE</scope>
</reference>
<protein>
    <submittedName>
        <fullName evidence="1">Uncharacterized protein</fullName>
    </submittedName>
</protein>
<accession>A0A813LNS1</accession>
<sequence>MYSTAVDCKGASLFFQPIRIQRLPQANNMLCRSQRSDKPSKSITNVRIYPLISDFCRDHQLSAVVKLYNSRLLGTPNTTTTIKATTTTKNKNVPCGYEAL</sequence>
<name>A0A813LNS1_POLGL</name>
<evidence type="ECO:0000313" key="2">
    <source>
        <dbReference type="Proteomes" id="UP000626109"/>
    </source>
</evidence>
<evidence type="ECO:0000313" key="1">
    <source>
        <dbReference type="EMBL" id="CAE8730358.1"/>
    </source>
</evidence>
<dbReference type="EMBL" id="CAJNNW010035831">
    <property type="protein sequence ID" value="CAE8730358.1"/>
    <property type="molecule type" value="Genomic_DNA"/>
</dbReference>
<comment type="caution">
    <text evidence="1">The sequence shown here is derived from an EMBL/GenBank/DDBJ whole genome shotgun (WGS) entry which is preliminary data.</text>
</comment>
<proteinExistence type="predicted"/>
<gene>
    <name evidence="1" type="ORF">PGLA2088_LOCUS45717</name>
</gene>
<dbReference type="Proteomes" id="UP000626109">
    <property type="component" value="Unassembled WGS sequence"/>
</dbReference>
<dbReference type="AlphaFoldDB" id="A0A813LNS1"/>